<keyword evidence="1" id="KW-0175">Coiled coil</keyword>
<dbReference type="Proteomes" id="UP000839052">
    <property type="component" value="Chromosome"/>
</dbReference>
<dbReference type="RefSeq" id="WP_239797041.1">
    <property type="nucleotide sequence ID" value="NZ_OU912926.1"/>
</dbReference>
<proteinExistence type="predicted"/>
<protein>
    <submittedName>
        <fullName evidence="3">Alginate_exp domain-containing protein</fullName>
    </submittedName>
</protein>
<reference evidence="3 4" key="1">
    <citation type="submission" date="2021-10" db="EMBL/GenBank/DDBJ databases">
        <authorList>
            <person name="Koch H."/>
        </authorList>
    </citation>
    <scope>NUCLEOTIDE SEQUENCE [LARGE SCALE GENOMIC DNA]</scope>
    <source>
        <strain evidence="3">6680</strain>
    </source>
</reference>
<keyword evidence="4" id="KW-1185">Reference proteome</keyword>
<dbReference type="InterPro" id="IPR053728">
    <property type="entry name" value="Alginate_Permeability_Chnl"/>
</dbReference>
<gene>
    <name evidence="3" type="ORF">NTG6680_1975</name>
</gene>
<organism evidence="3 4">
    <name type="scientific">Candidatus Nitrotoga arctica</name>
    <dbReference type="NCBI Taxonomy" id="453162"/>
    <lineage>
        <taxon>Bacteria</taxon>
        <taxon>Pseudomonadati</taxon>
        <taxon>Pseudomonadota</taxon>
        <taxon>Betaproteobacteria</taxon>
        <taxon>Nitrosomonadales</taxon>
        <taxon>Gallionellaceae</taxon>
        <taxon>Candidatus Nitrotoga</taxon>
    </lineage>
</organism>
<accession>A0ABN8ANJ0</accession>
<evidence type="ECO:0000256" key="1">
    <source>
        <dbReference type="SAM" id="Coils"/>
    </source>
</evidence>
<dbReference type="Gene3D" id="2.40.160.100">
    <property type="match status" value="1"/>
</dbReference>
<evidence type="ECO:0000313" key="4">
    <source>
        <dbReference type="Proteomes" id="UP000839052"/>
    </source>
</evidence>
<dbReference type="Pfam" id="PF13372">
    <property type="entry name" value="Alginate_exp"/>
    <property type="match status" value="1"/>
</dbReference>
<evidence type="ECO:0000259" key="2">
    <source>
        <dbReference type="Pfam" id="PF13372"/>
    </source>
</evidence>
<dbReference type="EMBL" id="OU912926">
    <property type="protein sequence ID" value="CAG9933224.1"/>
    <property type="molecule type" value="Genomic_DNA"/>
</dbReference>
<dbReference type="InterPro" id="IPR025388">
    <property type="entry name" value="Alginate_export_dom"/>
</dbReference>
<feature type="domain" description="Alginate export" evidence="2">
    <location>
        <begin position="127"/>
        <end position="525"/>
    </location>
</feature>
<evidence type="ECO:0000313" key="3">
    <source>
        <dbReference type="EMBL" id="CAG9933224.1"/>
    </source>
</evidence>
<feature type="coiled-coil region" evidence="1">
    <location>
        <begin position="45"/>
        <end position="72"/>
    </location>
</feature>
<sequence length="548" mass="62536">MKALQLHKKKTSRLRVIASLLAGTVLITPLIAFAQANEPELSQQQAEELDQKRRISERLQEIEKENASLKIKESSKAEASNTTAANPSYYVPIRSYGLQRETEPPRYVRQLNKTWLKDIDGLDNVDWVDLGLESRIRYEYRDNDFRRNKDALDTPILLRNRFYAAVKSKFDPVRATIEIQDSRRFGSVFAPDNKDINKLDFIQGYGELYFKDALGKDDLGNDRPISVKVGRMAFELTDRRLVARNEWRNTTNSFQGLRATLGQQKSDWQADVFALQPMVRLIETTDQADHAQWFYGAVGDWRKWSKIVTLQPYYYLLRQNGSKVQYASDGTIAAASAHINREINTGGLRGYGVVGDTGLDYDFNYAKQWGNDGGLNQDAYAYNLEAGYTAKHAWKPRFSGSVGFASGDKNPKDGTSQRFDRLFGFARPWSNNDYIQMENIHASKVRVELNPTSKLKIDFGYNWYELASATDRWNGGANLRDTTGKSGKNIGEEFDIRVRYPISKYIGLNVGYVYFMAGDFTKKTSQLVQPGRKDNSSFLYVETSLYAF</sequence>
<name>A0ABN8ANJ0_9PROT</name>